<reference evidence="2" key="1">
    <citation type="journal article" date="2023" name="Nat. Plants">
        <title>Single-cell RNA sequencing provides a high-resolution roadmap for understanding the multicellular compartmentation of specialized metabolism.</title>
        <authorList>
            <person name="Sun S."/>
            <person name="Shen X."/>
            <person name="Li Y."/>
            <person name="Li Y."/>
            <person name="Wang S."/>
            <person name="Li R."/>
            <person name="Zhang H."/>
            <person name="Shen G."/>
            <person name="Guo B."/>
            <person name="Wei J."/>
            <person name="Xu J."/>
            <person name="St-Pierre B."/>
            <person name="Chen S."/>
            <person name="Sun C."/>
        </authorList>
    </citation>
    <scope>NUCLEOTIDE SEQUENCE [LARGE SCALE GENOMIC DNA]</scope>
</reference>
<dbReference type="EMBL" id="CM044705">
    <property type="protein sequence ID" value="KAI5665057.1"/>
    <property type="molecule type" value="Genomic_DNA"/>
</dbReference>
<accession>A0ACC0AYL0</accession>
<evidence type="ECO:0000313" key="2">
    <source>
        <dbReference type="Proteomes" id="UP001060085"/>
    </source>
</evidence>
<protein>
    <submittedName>
        <fullName evidence="1">Uncharacterized protein</fullName>
    </submittedName>
</protein>
<comment type="caution">
    <text evidence="1">The sequence shown here is derived from an EMBL/GenBank/DDBJ whole genome shotgun (WGS) entry which is preliminary data.</text>
</comment>
<gene>
    <name evidence="1" type="ORF">M9H77_24380</name>
</gene>
<evidence type="ECO:0000313" key="1">
    <source>
        <dbReference type="EMBL" id="KAI5665057.1"/>
    </source>
</evidence>
<organism evidence="1 2">
    <name type="scientific">Catharanthus roseus</name>
    <name type="common">Madagascar periwinkle</name>
    <name type="synonym">Vinca rosea</name>
    <dbReference type="NCBI Taxonomy" id="4058"/>
    <lineage>
        <taxon>Eukaryota</taxon>
        <taxon>Viridiplantae</taxon>
        <taxon>Streptophyta</taxon>
        <taxon>Embryophyta</taxon>
        <taxon>Tracheophyta</taxon>
        <taxon>Spermatophyta</taxon>
        <taxon>Magnoliopsida</taxon>
        <taxon>eudicotyledons</taxon>
        <taxon>Gunneridae</taxon>
        <taxon>Pentapetalae</taxon>
        <taxon>asterids</taxon>
        <taxon>lamiids</taxon>
        <taxon>Gentianales</taxon>
        <taxon>Apocynaceae</taxon>
        <taxon>Rauvolfioideae</taxon>
        <taxon>Vinceae</taxon>
        <taxon>Catharanthinae</taxon>
        <taxon>Catharanthus</taxon>
    </lineage>
</organism>
<sequence length="120" mass="12438">MAGSGMKLMICMGGLIMCMFLISPHANAITCNTVYSDLYPCLSYVTGTGPLQASCCNGVRSLYGAAQTTIDRQNVCSCLKQVASSGTGSVNLNNAAALPGQCGVTLPYKISPSIDCKKVT</sequence>
<dbReference type="Proteomes" id="UP001060085">
    <property type="component" value="Linkage Group LG05"/>
</dbReference>
<name>A0ACC0AYL0_CATRO</name>
<keyword evidence="2" id="KW-1185">Reference proteome</keyword>
<proteinExistence type="predicted"/>